<accession>A0A843WSJ2</accession>
<dbReference type="AlphaFoldDB" id="A0A843WSJ2"/>
<gene>
    <name evidence="1" type="ORF">Taro_045951</name>
</gene>
<sequence length="87" mass="9659">MQNFRTRRVSVRVATGSSVNVIGPCNQIATGSSKDRDGSIRSAARMRRGILSRSDHDRFLCHDGLENAVYRAVAFSGTSPEFEREKD</sequence>
<organism evidence="1 2">
    <name type="scientific">Colocasia esculenta</name>
    <name type="common">Wild taro</name>
    <name type="synonym">Arum esculentum</name>
    <dbReference type="NCBI Taxonomy" id="4460"/>
    <lineage>
        <taxon>Eukaryota</taxon>
        <taxon>Viridiplantae</taxon>
        <taxon>Streptophyta</taxon>
        <taxon>Embryophyta</taxon>
        <taxon>Tracheophyta</taxon>
        <taxon>Spermatophyta</taxon>
        <taxon>Magnoliopsida</taxon>
        <taxon>Liliopsida</taxon>
        <taxon>Araceae</taxon>
        <taxon>Aroideae</taxon>
        <taxon>Colocasieae</taxon>
        <taxon>Colocasia</taxon>
    </lineage>
</organism>
<dbReference type="Proteomes" id="UP000652761">
    <property type="component" value="Unassembled WGS sequence"/>
</dbReference>
<protein>
    <submittedName>
        <fullName evidence="1">Uncharacterized protein</fullName>
    </submittedName>
</protein>
<name>A0A843WSJ2_COLES</name>
<proteinExistence type="predicted"/>
<evidence type="ECO:0000313" key="1">
    <source>
        <dbReference type="EMBL" id="MQM13029.1"/>
    </source>
</evidence>
<keyword evidence="2" id="KW-1185">Reference proteome</keyword>
<reference evidence="1" key="1">
    <citation type="submission" date="2017-07" db="EMBL/GenBank/DDBJ databases">
        <title>Taro Niue Genome Assembly and Annotation.</title>
        <authorList>
            <person name="Atibalentja N."/>
            <person name="Keating K."/>
            <person name="Fields C.J."/>
        </authorList>
    </citation>
    <scope>NUCLEOTIDE SEQUENCE</scope>
    <source>
        <strain evidence="1">Niue_2</strain>
        <tissue evidence="1">Leaf</tissue>
    </source>
</reference>
<comment type="caution">
    <text evidence="1">The sequence shown here is derived from an EMBL/GenBank/DDBJ whole genome shotgun (WGS) entry which is preliminary data.</text>
</comment>
<evidence type="ECO:0000313" key="2">
    <source>
        <dbReference type="Proteomes" id="UP000652761"/>
    </source>
</evidence>
<dbReference type="EMBL" id="NMUH01005536">
    <property type="protein sequence ID" value="MQM13029.1"/>
    <property type="molecule type" value="Genomic_DNA"/>
</dbReference>